<feature type="compositionally biased region" description="Basic and acidic residues" evidence="1">
    <location>
        <begin position="50"/>
        <end position="66"/>
    </location>
</feature>
<evidence type="ECO:0008006" key="5">
    <source>
        <dbReference type="Google" id="ProtNLM"/>
    </source>
</evidence>
<keyword evidence="4" id="KW-1185">Reference proteome</keyword>
<feature type="compositionally biased region" description="Basic residues" evidence="1">
    <location>
        <begin position="213"/>
        <end position="228"/>
    </location>
</feature>
<evidence type="ECO:0000313" key="4">
    <source>
        <dbReference type="Proteomes" id="UP001501725"/>
    </source>
</evidence>
<organism evidence="3 4">
    <name type="scientific">Flaviaesturariibacter amylovorans</name>
    <dbReference type="NCBI Taxonomy" id="1084520"/>
    <lineage>
        <taxon>Bacteria</taxon>
        <taxon>Pseudomonadati</taxon>
        <taxon>Bacteroidota</taxon>
        <taxon>Chitinophagia</taxon>
        <taxon>Chitinophagales</taxon>
        <taxon>Chitinophagaceae</taxon>
        <taxon>Flaviaestuariibacter</taxon>
    </lineage>
</organism>
<evidence type="ECO:0000313" key="3">
    <source>
        <dbReference type="EMBL" id="GAA4319367.1"/>
    </source>
</evidence>
<reference evidence="4" key="1">
    <citation type="journal article" date="2019" name="Int. J. Syst. Evol. Microbiol.">
        <title>The Global Catalogue of Microorganisms (GCM) 10K type strain sequencing project: providing services to taxonomists for standard genome sequencing and annotation.</title>
        <authorList>
            <consortium name="The Broad Institute Genomics Platform"/>
            <consortium name="The Broad Institute Genome Sequencing Center for Infectious Disease"/>
            <person name="Wu L."/>
            <person name="Ma J."/>
        </authorList>
    </citation>
    <scope>NUCLEOTIDE SEQUENCE [LARGE SCALE GENOMIC DNA]</scope>
    <source>
        <strain evidence="4">JCM 17919</strain>
    </source>
</reference>
<feature type="compositionally biased region" description="Polar residues" evidence="1">
    <location>
        <begin position="147"/>
        <end position="165"/>
    </location>
</feature>
<accession>A0ABP8G849</accession>
<proteinExistence type="predicted"/>
<feature type="region of interest" description="Disordered" evidence="1">
    <location>
        <begin position="21"/>
        <end position="228"/>
    </location>
</feature>
<dbReference type="Proteomes" id="UP001501725">
    <property type="component" value="Unassembled WGS sequence"/>
</dbReference>
<dbReference type="InterPro" id="IPR052211">
    <property type="entry name" value="Cpx_auxiliary_protein"/>
</dbReference>
<feature type="chain" id="PRO_5047519729" description="DUF4890 domain-containing protein" evidence="2">
    <location>
        <begin position="21"/>
        <end position="228"/>
    </location>
</feature>
<comment type="caution">
    <text evidence="3">The sequence shown here is derived from an EMBL/GenBank/DDBJ whole genome shotgun (WGS) entry which is preliminary data.</text>
</comment>
<name>A0ABP8G849_9BACT</name>
<sequence>MKKILSAALALLLFAGAAQAQSAEKKDKGARKGHRNGKAALNLSEAQKTQLKDIHQRQKAEMEAVKANKALSNEQRMTQRKAIHEKYKAERKALLTPEQQQQAAQYRDGMRGDRDGARRDTIGRRGGPRGEKGPRGERGADFGRMQQELNLSAEQQQRVKTINTDFRSKMEALRNDQGISQEQRRSKHQELAHAHREQLKAVLTPEQQEKANSLRKGKGKGRKGGNVK</sequence>
<feature type="signal peptide" evidence="2">
    <location>
        <begin position="1"/>
        <end position="20"/>
    </location>
</feature>
<keyword evidence="2" id="KW-0732">Signal</keyword>
<dbReference type="PANTHER" id="PTHR38102:SF1">
    <property type="entry name" value="PERIPLASMIC CHAPERONE SPY"/>
    <property type="match status" value="1"/>
</dbReference>
<dbReference type="PANTHER" id="PTHR38102">
    <property type="entry name" value="PERIPLASMIC CHAPERONE SPY"/>
    <property type="match status" value="1"/>
</dbReference>
<evidence type="ECO:0000256" key="2">
    <source>
        <dbReference type="SAM" id="SignalP"/>
    </source>
</evidence>
<feature type="compositionally biased region" description="Basic and acidic residues" evidence="1">
    <location>
        <begin position="82"/>
        <end position="93"/>
    </location>
</feature>
<protein>
    <recommendedName>
        <fullName evidence="5">DUF4890 domain-containing protein</fullName>
    </recommendedName>
</protein>
<dbReference type="RefSeq" id="WP_345252974.1">
    <property type="nucleotide sequence ID" value="NZ_BAABGY010000001.1"/>
</dbReference>
<gene>
    <name evidence="3" type="ORF">GCM10023184_04070</name>
</gene>
<dbReference type="EMBL" id="BAABGY010000001">
    <property type="protein sequence ID" value="GAA4319367.1"/>
    <property type="molecule type" value="Genomic_DNA"/>
</dbReference>
<evidence type="ECO:0000256" key="1">
    <source>
        <dbReference type="SAM" id="MobiDB-lite"/>
    </source>
</evidence>
<feature type="compositionally biased region" description="Basic and acidic residues" evidence="1">
    <location>
        <begin position="108"/>
        <end position="141"/>
    </location>
</feature>
<feature type="compositionally biased region" description="Basic residues" evidence="1">
    <location>
        <begin position="28"/>
        <end position="37"/>
    </location>
</feature>
<feature type="compositionally biased region" description="Basic and acidic residues" evidence="1">
    <location>
        <begin position="182"/>
        <end position="199"/>
    </location>
</feature>